<dbReference type="InterPro" id="IPR001313">
    <property type="entry name" value="Pumilio_RNA-bd_rpt"/>
</dbReference>
<organism evidence="6">
    <name type="scientific">Micromonas pusilla (strain CCMP1545)</name>
    <name type="common">Picoplanktonic green alga</name>
    <dbReference type="NCBI Taxonomy" id="564608"/>
    <lineage>
        <taxon>Eukaryota</taxon>
        <taxon>Viridiplantae</taxon>
        <taxon>Chlorophyta</taxon>
        <taxon>Mamiellophyceae</taxon>
        <taxon>Mamiellales</taxon>
        <taxon>Mamiellaceae</taxon>
        <taxon>Micromonas</taxon>
    </lineage>
</organism>
<dbReference type="RefSeq" id="XP_003061633.1">
    <property type="nucleotide sequence ID" value="XM_003061587.1"/>
</dbReference>
<feature type="compositionally biased region" description="Basic and acidic residues" evidence="3">
    <location>
        <begin position="831"/>
        <end position="847"/>
    </location>
</feature>
<dbReference type="EMBL" id="GG663744">
    <property type="protein sequence ID" value="EEH54263.1"/>
    <property type="molecule type" value="Genomic_DNA"/>
</dbReference>
<dbReference type="eggNOG" id="KOG2050">
    <property type="taxonomic scope" value="Eukaryota"/>
</dbReference>
<dbReference type="GO" id="GO:0003729">
    <property type="term" value="F:mRNA binding"/>
    <property type="evidence" value="ECO:0007669"/>
    <property type="project" value="TreeGrafter"/>
</dbReference>
<protein>
    <submittedName>
        <fullName evidence="5">Predicted protein</fullName>
    </submittedName>
</protein>
<evidence type="ECO:0000256" key="2">
    <source>
        <dbReference type="PROSITE-ProRule" id="PRU00317"/>
    </source>
</evidence>
<dbReference type="GeneID" id="9687072"/>
<feature type="compositionally biased region" description="Acidic residues" evidence="3">
    <location>
        <begin position="589"/>
        <end position="600"/>
    </location>
</feature>
<dbReference type="GO" id="GO:0005730">
    <property type="term" value="C:nucleolus"/>
    <property type="evidence" value="ECO:0007669"/>
    <property type="project" value="TreeGrafter"/>
</dbReference>
<dbReference type="InterPro" id="IPR033133">
    <property type="entry name" value="PUM-HD"/>
</dbReference>
<dbReference type="Proteomes" id="UP000001876">
    <property type="component" value="Unassembled WGS sequence"/>
</dbReference>
<dbReference type="PROSITE" id="PS50302">
    <property type="entry name" value="PUM"/>
    <property type="match status" value="1"/>
</dbReference>
<feature type="compositionally biased region" description="Acidic residues" evidence="3">
    <location>
        <begin position="533"/>
        <end position="575"/>
    </location>
</feature>
<proteinExistence type="predicted"/>
<dbReference type="PANTHER" id="PTHR13389">
    <property type="entry name" value="PUMILIO HOMOLOG 3"/>
    <property type="match status" value="1"/>
</dbReference>
<dbReference type="GO" id="GO:0006417">
    <property type="term" value="P:regulation of translation"/>
    <property type="evidence" value="ECO:0007669"/>
    <property type="project" value="TreeGrafter"/>
</dbReference>
<evidence type="ECO:0000313" key="6">
    <source>
        <dbReference type="Proteomes" id="UP000001876"/>
    </source>
</evidence>
<feature type="compositionally biased region" description="Acidic residues" evidence="3">
    <location>
        <begin position="696"/>
        <end position="707"/>
    </location>
</feature>
<sequence>MARAVKGAGKGAALKRKDRRQAKFNPGVGPHSVKPVGGASATDDATATATATAKKKASKFPGKVGKKRRAEERGGGGGEPFVAVAGMDAPSEGGGGGDGRKRAKTAGPPGGSVKTLGLSKKHGDKERHAFASKREQRQWAEEQKTAHKPNHATIVAVVALWEKMRSEKRSKSTSKEERRRIVSDIFRQCKGKIVDLANNHKGSRVIQAILKHGAKEDVDAVYAECKAHVSPLAKSLYGHFLVKRLVDATPKEKLPELLKSVKGTVRALARHPIGSQVLESLYWPAPNAIKRSMECEFYGAEFALFGPGGDGASAAGDAAVTSLRDAMLRKPPAQRQGMLRQMNKWLLPVLEKGLVSPSLIHKVLAEYLDVAGPGTKARSIHWSPYDRFEAAHSVSGPACLRMIHTREGAHAFNMMLTHAGARQRKVVVKALKGQVGRIVRDDHASIAVACLLDCVDDTRLSSKVIIAELRNEGIFELACDRAARRVLLHALRPRSTRYIHPHALATLPDPAEVRRAVEENKKALALGGHGVGGEEDRDADVEDADVEEDEADGDDEMMDDEMMDDEFGEEEEEEEPRMTKRRSRAAEAGGDDDDDDDDDAPAGGGDDSVDFGISRKDAETRRRELFGKEGHLARSLVAACATNASAMLRSPEACDVLFETCSGGAGGVVVDGVGVEQLAELHDAVAEAARASVAGEEPEEEEEEEGEGGGGGDEKPRLPLHEDYFSTRTLRRMVLEIPGAASPIPGTASAGGSAAAAAAGTGTPPPVFATSLWESAVSRDPNAWIDGHGAKVVAALARQVADDAVAAEAKKAIGARVKNKTPEEWIAGFFKRFDKSKSSKGEGEGGAKKKAAEKKAAEKPATEKKKDGGGGLAPVKTKKTAKKDGGGDDDADAAKAPKSPKELKFSPRATRAQRAEKLAKAGGKKK</sequence>
<feature type="region of interest" description="Disordered" evidence="3">
    <location>
        <begin position="688"/>
        <end position="719"/>
    </location>
</feature>
<evidence type="ECO:0000259" key="4">
    <source>
        <dbReference type="PROSITE" id="PS50303"/>
    </source>
</evidence>
<accession>C1N0G1</accession>
<dbReference type="AlphaFoldDB" id="C1N0G1"/>
<feature type="compositionally biased region" description="Basic residues" evidence="3">
    <location>
        <begin position="53"/>
        <end position="68"/>
    </location>
</feature>
<dbReference type="Gene3D" id="1.25.10.10">
    <property type="entry name" value="Leucine-rich Repeat Variant"/>
    <property type="match status" value="2"/>
</dbReference>
<keyword evidence="1" id="KW-0677">Repeat</keyword>
<dbReference type="SUPFAM" id="SSF48371">
    <property type="entry name" value="ARM repeat"/>
    <property type="match status" value="1"/>
</dbReference>
<feature type="domain" description="PUM-HD" evidence="4">
    <location>
        <begin position="162"/>
        <end position="538"/>
    </location>
</feature>
<dbReference type="PROSITE" id="PS50303">
    <property type="entry name" value="PUM_HD"/>
    <property type="match status" value="1"/>
</dbReference>
<feature type="compositionally biased region" description="Basic and acidic residues" evidence="3">
    <location>
        <begin position="882"/>
        <end position="905"/>
    </location>
</feature>
<feature type="region of interest" description="Disordered" evidence="3">
    <location>
        <begin position="1"/>
        <end position="124"/>
    </location>
</feature>
<dbReference type="OrthoDB" id="497380at2759"/>
<dbReference type="InterPro" id="IPR011989">
    <property type="entry name" value="ARM-like"/>
</dbReference>
<feature type="repeat" description="Pumilio" evidence="2">
    <location>
        <begin position="184"/>
        <end position="223"/>
    </location>
</feature>
<dbReference type="SMART" id="SM00025">
    <property type="entry name" value="Pumilio"/>
    <property type="match status" value="4"/>
</dbReference>
<dbReference type="STRING" id="564608.C1N0G1"/>
<reference evidence="5 6" key="1">
    <citation type="journal article" date="2009" name="Science">
        <title>Green evolution and dynamic adaptations revealed by genomes of the marine picoeukaryotes Micromonas.</title>
        <authorList>
            <person name="Worden A.Z."/>
            <person name="Lee J.H."/>
            <person name="Mock T."/>
            <person name="Rouze P."/>
            <person name="Simmons M.P."/>
            <person name="Aerts A.L."/>
            <person name="Allen A.E."/>
            <person name="Cuvelier M.L."/>
            <person name="Derelle E."/>
            <person name="Everett M.V."/>
            <person name="Foulon E."/>
            <person name="Grimwood J."/>
            <person name="Gundlach H."/>
            <person name="Henrissat B."/>
            <person name="Napoli C."/>
            <person name="McDonald S.M."/>
            <person name="Parker M.S."/>
            <person name="Rombauts S."/>
            <person name="Salamov A."/>
            <person name="Von Dassow P."/>
            <person name="Badger J.H."/>
            <person name="Coutinho P.M."/>
            <person name="Demir E."/>
            <person name="Dubchak I."/>
            <person name="Gentemann C."/>
            <person name="Eikrem W."/>
            <person name="Gready J.E."/>
            <person name="John U."/>
            <person name="Lanier W."/>
            <person name="Lindquist E.A."/>
            <person name="Lucas S."/>
            <person name="Mayer K.F."/>
            <person name="Moreau H."/>
            <person name="Not F."/>
            <person name="Otillar R."/>
            <person name="Panaud O."/>
            <person name="Pangilinan J."/>
            <person name="Paulsen I."/>
            <person name="Piegu B."/>
            <person name="Poliakov A."/>
            <person name="Robbens S."/>
            <person name="Schmutz J."/>
            <person name="Toulza E."/>
            <person name="Wyss T."/>
            <person name="Zelensky A."/>
            <person name="Zhou K."/>
            <person name="Armbrust E.V."/>
            <person name="Bhattacharya D."/>
            <person name="Goodenough U.W."/>
            <person name="Van de Peer Y."/>
            <person name="Grigoriev I.V."/>
        </authorList>
    </citation>
    <scope>NUCLEOTIDE SEQUENCE [LARGE SCALE GENOMIC DNA]</scope>
    <source>
        <strain evidence="5 6">CCMP1545</strain>
    </source>
</reference>
<name>C1N0G1_MICPC</name>
<dbReference type="InterPro" id="IPR040059">
    <property type="entry name" value="PUM3"/>
</dbReference>
<dbReference type="PANTHER" id="PTHR13389:SF0">
    <property type="entry name" value="PUMILIO HOMOLOG 3"/>
    <property type="match status" value="1"/>
</dbReference>
<feature type="region of interest" description="Disordered" evidence="3">
    <location>
        <begin position="524"/>
        <end position="615"/>
    </location>
</feature>
<feature type="compositionally biased region" description="Basic and acidic residues" evidence="3">
    <location>
        <begin position="853"/>
        <end position="868"/>
    </location>
</feature>
<feature type="region of interest" description="Disordered" evidence="3">
    <location>
        <begin position="829"/>
        <end position="926"/>
    </location>
</feature>
<evidence type="ECO:0000256" key="3">
    <source>
        <dbReference type="SAM" id="MobiDB-lite"/>
    </source>
</evidence>
<evidence type="ECO:0000256" key="1">
    <source>
        <dbReference type="ARBA" id="ARBA00022737"/>
    </source>
</evidence>
<feature type="compositionally biased region" description="Low complexity" evidence="3">
    <location>
        <begin position="39"/>
        <end position="52"/>
    </location>
</feature>
<feature type="compositionally biased region" description="Basic residues" evidence="3">
    <location>
        <begin position="13"/>
        <end position="22"/>
    </location>
</feature>
<dbReference type="OMA" id="IFELACD"/>
<keyword evidence="6" id="KW-1185">Reference proteome</keyword>
<dbReference type="KEGG" id="mpp:MICPUCDRAFT_51006"/>
<gene>
    <name evidence="5" type="ORF">MICPUCDRAFT_51006</name>
</gene>
<dbReference type="InterPro" id="IPR016024">
    <property type="entry name" value="ARM-type_fold"/>
</dbReference>
<evidence type="ECO:0000313" key="5">
    <source>
        <dbReference type="EMBL" id="EEH54263.1"/>
    </source>
</evidence>